<keyword evidence="6" id="KW-1185">Reference proteome</keyword>
<dbReference type="PROSITE" id="PS00041">
    <property type="entry name" value="HTH_ARAC_FAMILY_1"/>
    <property type="match status" value="1"/>
</dbReference>
<dbReference type="Pfam" id="PF01965">
    <property type="entry name" value="DJ-1_PfpI"/>
    <property type="match status" value="1"/>
</dbReference>
<name>A0ABX7B4A4_9PROT</name>
<dbReference type="InterPro" id="IPR052158">
    <property type="entry name" value="INH-QAR"/>
</dbReference>
<evidence type="ECO:0000259" key="4">
    <source>
        <dbReference type="PROSITE" id="PS01124"/>
    </source>
</evidence>
<proteinExistence type="predicted"/>
<feature type="domain" description="HTH araC/xylS-type" evidence="4">
    <location>
        <begin position="220"/>
        <end position="318"/>
    </location>
</feature>
<dbReference type="InterPro" id="IPR018062">
    <property type="entry name" value="HTH_AraC-typ_CS"/>
</dbReference>
<dbReference type="Pfam" id="PF12833">
    <property type="entry name" value="HTH_18"/>
    <property type="match status" value="1"/>
</dbReference>
<dbReference type="InterPro" id="IPR009057">
    <property type="entry name" value="Homeodomain-like_sf"/>
</dbReference>
<dbReference type="EMBL" id="CP067420">
    <property type="protein sequence ID" value="QQP89181.1"/>
    <property type="molecule type" value="Genomic_DNA"/>
</dbReference>
<dbReference type="SUPFAM" id="SSF46689">
    <property type="entry name" value="Homeodomain-like"/>
    <property type="match status" value="2"/>
</dbReference>
<sequence>MGHTVSTPETVGFLLIPRFSMIAFTAALEPLRLANHISGRELYRWVLLSPDGTSGEASCGLRIAVDHGIEAAPHIPAIVLCSGIDGHWYEDRAVLSWLRRRAAQGVEFGSLCTASHILARAGLLNGYRCTIHWENLAGFSETYPEIEATGELFTVDRNRFTCAGGTAAMDMMLHRIARTHGEKLAVAIAEQLLHDKIRQGSVRQREAIQPDPAIERQELAAAVKLMLENIEEPLDLLTLSSRLGQSRRNVERLFRKFMNCSPARYYLGLRLQRARQLLCQTRMSVMEVAISCGFVSATHFSKCYRDYFGVAPRADQSSHRVRPLVEPTRQPAVAK</sequence>
<evidence type="ECO:0000256" key="2">
    <source>
        <dbReference type="ARBA" id="ARBA00023125"/>
    </source>
</evidence>
<dbReference type="Proteomes" id="UP000595197">
    <property type="component" value="Chromosome"/>
</dbReference>
<dbReference type="InterPro" id="IPR002818">
    <property type="entry name" value="DJ-1/PfpI"/>
</dbReference>
<evidence type="ECO:0000313" key="6">
    <source>
        <dbReference type="Proteomes" id="UP000595197"/>
    </source>
</evidence>
<protein>
    <submittedName>
        <fullName evidence="5">GlxA family transcriptional regulator</fullName>
    </submittedName>
</protein>
<accession>A0ABX7B4A4</accession>
<keyword evidence="1" id="KW-0805">Transcription regulation</keyword>
<keyword evidence="3" id="KW-0804">Transcription</keyword>
<dbReference type="PANTHER" id="PTHR43130:SF3">
    <property type="entry name" value="HTH-TYPE TRANSCRIPTIONAL REGULATOR RV1931C"/>
    <property type="match status" value="1"/>
</dbReference>
<dbReference type="PANTHER" id="PTHR43130">
    <property type="entry name" value="ARAC-FAMILY TRANSCRIPTIONAL REGULATOR"/>
    <property type="match status" value="1"/>
</dbReference>
<dbReference type="InterPro" id="IPR018060">
    <property type="entry name" value="HTH_AraC"/>
</dbReference>
<dbReference type="CDD" id="cd03136">
    <property type="entry name" value="GATase1_AraC_ArgR_like"/>
    <property type="match status" value="1"/>
</dbReference>
<dbReference type="SMART" id="SM00342">
    <property type="entry name" value="HTH_ARAC"/>
    <property type="match status" value="1"/>
</dbReference>
<dbReference type="PROSITE" id="PS01124">
    <property type="entry name" value="HTH_ARAC_FAMILY_2"/>
    <property type="match status" value="1"/>
</dbReference>
<evidence type="ECO:0000256" key="1">
    <source>
        <dbReference type="ARBA" id="ARBA00023015"/>
    </source>
</evidence>
<gene>
    <name evidence="5" type="ORF">IGS68_24840</name>
</gene>
<dbReference type="InterPro" id="IPR029062">
    <property type="entry name" value="Class_I_gatase-like"/>
</dbReference>
<dbReference type="Gene3D" id="3.40.50.880">
    <property type="match status" value="1"/>
</dbReference>
<reference evidence="5" key="1">
    <citation type="submission" date="2021-02" db="EMBL/GenBank/DDBJ databases">
        <title>Skermanella TT6 skin isolate.</title>
        <authorList>
            <person name="Lee K."/>
            <person name="Ganzorig M."/>
        </authorList>
    </citation>
    <scope>NUCLEOTIDE SEQUENCE</scope>
    <source>
        <strain evidence="5">TT6</strain>
    </source>
</reference>
<dbReference type="SUPFAM" id="SSF52317">
    <property type="entry name" value="Class I glutamine amidotransferase-like"/>
    <property type="match status" value="1"/>
</dbReference>
<dbReference type="Gene3D" id="1.10.10.60">
    <property type="entry name" value="Homeodomain-like"/>
    <property type="match status" value="2"/>
</dbReference>
<keyword evidence="2" id="KW-0238">DNA-binding</keyword>
<evidence type="ECO:0000256" key="3">
    <source>
        <dbReference type="ARBA" id="ARBA00023163"/>
    </source>
</evidence>
<organism evidence="5 6">
    <name type="scientific">Skermanella cutis</name>
    <dbReference type="NCBI Taxonomy" id="2775420"/>
    <lineage>
        <taxon>Bacteria</taxon>
        <taxon>Pseudomonadati</taxon>
        <taxon>Pseudomonadota</taxon>
        <taxon>Alphaproteobacteria</taxon>
        <taxon>Rhodospirillales</taxon>
        <taxon>Azospirillaceae</taxon>
        <taxon>Skermanella</taxon>
    </lineage>
</organism>
<evidence type="ECO:0000313" key="5">
    <source>
        <dbReference type="EMBL" id="QQP89181.1"/>
    </source>
</evidence>